<dbReference type="PATRIC" id="fig|1348662.3.peg.1560"/>
<evidence type="ECO:0000313" key="2">
    <source>
        <dbReference type="EMBL" id="AGU15695.1"/>
    </source>
</evidence>
<reference evidence="2 3" key="1">
    <citation type="journal article" date="2013" name="Genome Announc.">
        <title>Whole-Genome Sequence of the Clinical Strain Corynebacterium argentoratense DSM 44202, Isolated from a Human Throat Specimen.</title>
        <authorList>
            <person name="Bomholt C."/>
            <person name="Glaub A."/>
            <person name="Gravermann K."/>
            <person name="Albersmeier A."/>
            <person name="Brinkrolf K."/>
            <person name="Ruckert C."/>
            <person name="Tauch A."/>
        </authorList>
    </citation>
    <scope>NUCLEOTIDE SEQUENCE [LARGE SCALE GENOMIC DNA]</scope>
    <source>
        <strain evidence="2">DSM 44202</strain>
    </source>
</reference>
<dbReference type="OrthoDB" id="4427659at2"/>
<sequence>MRSEEFTRLYPDIDPTTLPPARWGEAVSLAMAAAVVTYGFAAGQLYVCLIGAGLMILAVIGLSANGLRRIRNEARARFPREDWAEYSATRNLKVQWILPLGWLTVMAISAACLWYVPADYSTISAAICGVLAFLVILILPGVSPMWATTSGDEGLDEYSEPHTPTTLSATAGARASKSTINDVADTTVFEAWGEGK</sequence>
<dbReference type="RefSeq" id="WP_021012085.1">
    <property type="nucleotide sequence ID" value="NC_022198.1"/>
</dbReference>
<organism evidence="2 3">
    <name type="scientific">Corynebacterium argentoratense DSM 44202</name>
    <dbReference type="NCBI Taxonomy" id="1348662"/>
    <lineage>
        <taxon>Bacteria</taxon>
        <taxon>Bacillati</taxon>
        <taxon>Actinomycetota</taxon>
        <taxon>Actinomycetes</taxon>
        <taxon>Mycobacteriales</taxon>
        <taxon>Corynebacteriaceae</taxon>
        <taxon>Corynebacterium</taxon>
    </lineage>
</organism>
<dbReference type="eggNOG" id="ENOG5031J83">
    <property type="taxonomic scope" value="Bacteria"/>
</dbReference>
<gene>
    <name evidence="2" type="ORF">CARG_07890</name>
</gene>
<feature type="transmembrane region" description="Helical" evidence="1">
    <location>
        <begin position="122"/>
        <end position="142"/>
    </location>
</feature>
<proteinExistence type="predicted"/>
<evidence type="ECO:0000256" key="1">
    <source>
        <dbReference type="SAM" id="Phobius"/>
    </source>
</evidence>
<dbReference type="EMBL" id="CP006365">
    <property type="protein sequence ID" value="AGU15695.1"/>
    <property type="molecule type" value="Genomic_DNA"/>
</dbReference>
<feature type="transmembrane region" description="Helical" evidence="1">
    <location>
        <begin position="44"/>
        <end position="67"/>
    </location>
</feature>
<accession>U3GVZ8</accession>
<dbReference type="KEGG" id="caz:CARG_07890"/>
<keyword evidence="1" id="KW-0812">Transmembrane</keyword>
<evidence type="ECO:0008006" key="4">
    <source>
        <dbReference type="Google" id="ProtNLM"/>
    </source>
</evidence>
<keyword evidence="1" id="KW-0472">Membrane</keyword>
<evidence type="ECO:0000313" key="3">
    <source>
        <dbReference type="Proteomes" id="UP000016943"/>
    </source>
</evidence>
<protein>
    <recommendedName>
        <fullName evidence="4">Cell-surface hemin receptor</fullName>
    </recommendedName>
</protein>
<keyword evidence="1" id="KW-1133">Transmembrane helix</keyword>
<dbReference type="STRING" id="1348662.CARG_07890"/>
<feature type="transmembrane region" description="Helical" evidence="1">
    <location>
        <begin position="96"/>
        <end position="116"/>
    </location>
</feature>
<name>U3GVZ8_9CORY</name>
<dbReference type="AlphaFoldDB" id="U3GVZ8"/>
<keyword evidence="3" id="KW-1185">Reference proteome</keyword>
<dbReference type="HOGENOM" id="CLU_112369_0_0_11"/>
<dbReference type="Proteomes" id="UP000016943">
    <property type="component" value="Chromosome"/>
</dbReference>
<dbReference type="GeneID" id="78250696"/>